<feature type="compositionally biased region" description="Low complexity" evidence="1">
    <location>
        <begin position="7"/>
        <end position="22"/>
    </location>
</feature>
<accession>A0A8H2VQR4</accession>
<proteinExistence type="predicted"/>
<dbReference type="Proteomes" id="UP000624404">
    <property type="component" value="Unassembled WGS sequence"/>
</dbReference>
<gene>
    <name evidence="2" type="ORF">SCLTRI_LOCUS2374</name>
</gene>
<comment type="caution">
    <text evidence="2">The sequence shown here is derived from an EMBL/GenBank/DDBJ whole genome shotgun (WGS) entry which is preliminary data.</text>
</comment>
<dbReference type="AlphaFoldDB" id="A0A8H2VQR4"/>
<feature type="compositionally biased region" description="Pro residues" evidence="1">
    <location>
        <begin position="73"/>
        <end position="84"/>
    </location>
</feature>
<sequence length="262" mass="28961">MPPPPISTSTPIASTSISPKTITTEKFEGSPQFSDKSIGEAAKLFSENYGVWGLKARENMLGGEFGTHVKSPPKAPLSTPPPLTKQPTHTYSYSSPLLLFLHTHRNQGIAKRMLRVLKMSERDTEIEGKEEKVSKGGKQEAQIVGILSTHPFALIAVLSVFGNGIRDIDEDLNMMRKKDYVRELMKSCPVEYVRDAKIRGSLFAEGDEGTDLDGTVACANTQFWVDHKEPLDALGVLREKGIVWPFGELPDGCEFMVLVRSR</sequence>
<protein>
    <submittedName>
        <fullName evidence="2">C9b8a773-5de2-459c-bc87-4cb9654c492d</fullName>
    </submittedName>
</protein>
<evidence type="ECO:0000256" key="1">
    <source>
        <dbReference type="SAM" id="MobiDB-lite"/>
    </source>
</evidence>
<dbReference type="OrthoDB" id="2019666at2759"/>
<keyword evidence="3" id="KW-1185">Reference proteome</keyword>
<feature type="region of interest" description="Disordered" evidence="1">
    <location>
        <begin position="1"/>
        <end position="33"/>
    </location>
</feature>
<feature type="region of interest" description="Disordered" evidence="1">
    <location>
        <begin position="66"/>
        <end position="88"/>
    </location>
</feature>
<name>A0A8H2VQR4_9HELO</name>
<organism evidence="2 3">
    <name type="scientific">Sclerotinia trifoliorum</name>
    <dbReference type="NCBI Taxonomy" id="28548"/>
    <lineage>
        <taxon>Eukaryota</taxon>
        <taxon>Fungi</taxon>
        <taxon>Dikarya</taxon>
        <taxon>Ascomycota</taxon>
        <taxon>Pezizomycotina</taxon>
        <taxon>Leotiomycetes</taxon>
        <taxon>Helotiales</taxon>
        <taxon>Sclerotiniaceae</taxon>
        <taxon>Sclerotinia</taxon>
    </lineage>
</organism>
<evidence type="ECO:0000313" key="3">
    <source>
        <dbReference type="Proteomes" id="UP000624404"/>
    </source>
</evidence>
<dbReference type="EMBL" id="CAJHIA010000008">
    <property type="protein sequence ID" value="CAD6442593.1"/>
    <property type="molecule type" value="Genomic_DNA"/>
</dbReference>
<evidence type="ECO:0000313" key="2">
    <source>
        <dbReference type="EMBL" id="CAD6442593.1"/>
    </source>
</evidence>
<reference evidence="2" key="1">
    <citation type="submission" date="2020-10" db="EMBL/GenBank/DDBJ databases">
        <authorList>
            <person name="Kusch S."/>
        </authorList>
    </citation>
    <scope>NUCLEOTIDE SEQUENCE</scope>
    <source>
        <strain evidence="2">SwB9</strain>
    </source>
</reference>